<dbReference type="InterPro" id="IPR013325">
    <property type="entry name" value="RNA_pol_sigma_r2"/>
</dbReference>
<proteinExistence type="inferred from homology"/>
<reference evidence="11 14" key="2">
    <citation type="submission" date="2018-08" db="EMBL/GenBank/DDBJ databases">
        <title>A genome reference for cultivated species of the human gut microbiota.</title>
        <authorList>
            <person name="Zou Y."/>
            <person name="Xue W."/>
            <person name="Luo G."/>
        </authorList>
    </citation>
    <scope>NUCLEOTIDE SEQUENCE [LARGE SCALE GENOMIC DNA]</scope>
    <source>
        <strain evidence="11 14">AM30-4</strain>
    </source>
</reference>
<dbReference type="InterPro" id="IPR007627">
    <property type="entry name" value="RNA_pol_sigma70_r2"/>
</dbReference>
<reference evidence="9" key="5">
    <citation type="submission" date="2023-01" db="EMBL/GenBank/DDBJ databases">
        <title>Human gut microbiome strain richness.</title>
        <authorList>
            <person name="Chen-Liaw A."/>
        </authorList>
    </citation>
    <scope>NUCLEOTIDE SEQUENCE</scope>
    <source>
        <strain evidence="9">D35st1_E5_D35t1_190705</strain>
    </source>
</reference>
<reference evidence="8" key="4">
    <citation type="submission" date="2021-10" db="EMBL/GenBank/DDBJ databases">
        <title>Collection of gut derived symbiotic bacterial strains cultured from healthy donors.</title>
        <authorList>
            <person name="Lin H."/>
            <person name="Littmann E."/>
            <person name="Kohout C."/>
            <person name="Pamer E.G."/>
        </authorList>
    </citation>
    <scope>NUCLEOTIDE SEQUENCE</scope>
    <source>
        <strain evidence="8">DFI.2.94</strain>
    </source>
</reference>
<dbReference type="Proteomes" id="UP000284660">
    <property type="component" value="Unassembled WGS sequence"/>
</dbReference>
<dbReference type="Gene3D" id="1.10.10.10">
    <property type="entry name" value="Winged helix-like DNA-binding domain superfamily/Winged helix DNA-binding domain"/>
    <property type="match status" value="1"/>
</dbReference>
<dbReference type="Pfam" id="PF08281">
    <property type="entry name" value="Sigma70_r4_2"/>
    <property type="match status" value="1"/>
</dbReference>
<accession>A0A174KKJ0</accession>
<protein>
    <submittedName>
        <fullName evidence="7">RNA polymerase sigma factor</fullName>
    </submittedName>
    <submittedName>
        <fullName evidence="11">RNA polymerase sigma-70 factor</fullName>
    </submittedName>
</protein>
<sequence>MAKDNFNIIYERNYQRSFMFAKSYVHDDMIAEDIVSDSLVKYWRLISTQKGEATEALLLSILRNKALDYLRHKAVHDAAIENLEEIKKRELSIRISTLEACDPEEIFREEIRTILQRTLQSLPEQTRRIFEMSRFENKTVKEIAIETNLTVKGVEYHITKTLKVLRINLKDYLPLFYFLFS</sequence>
<dbReference type="NCBIfam" id="TIGR02937">
    <property type="entry name" value="sigma70-ECF"/>
    <property type="match status" value="1"/>
</dbReference>
<organism evidence="11 14">
    <name type="scientific">Parabacteroides distasonis</name>
    <dbReference type="NCBI Taxonomy" id="823"/>
    <lineage>
        <taxon>Bacteria</taxon>
        <taxon>Pseudomonadati</taxon>
        <taxon>Bacteroidota</taxon>
        <taxon>Bacteroidia</taxon>
        <taxon>Bacteroidales</taxon>
        <taxon>Tannerellaceae</taxon>
        <taxon>Parabacteroides</taxon>
    </lineage>
</organism>
<dbReference type="Proteomes" id="UP001221009">
    <property type="component" value="Chromosome"/>
</dbReference>
<evidence type="ECO:0000256" key="4">
    <source>
        <dbReference type="ARBA" id="ARBA00023163"/>
    </source>
</evidence>
<dbReference type="Proteomes" id="UP001198806">
    <property type="component" value="Unassembled WGS sequence"/>
</dbReference>
<dbReference type="EMBL" id="CYXP01000002">
    <property type="protein sequence ID" value="CUM99013.1"/>
    <property type="molecule type" value="Genomic_DNA"/>
</dbReference>
<dbReference type="AlphaFoldDB" id="A0A174KKJ0"/>
<evidence type="ECO:0000259" key="5">
    <source>
        <dbReference type="Pfam" id="PF04542"/>
    </source>
</evidence>
<dbReference type="EMBL" id="JAJCNI010000023">
    <property type="protein sequence ID" value="MCB6519410.1"/>
    <property type="molecule type" value="Genomic_DNA"/>
</dbReference>
<evidence type="ECO:0000259" key="6">
    <source>
        <dbReference type="Pfam" id="PF08281"/>
    </source>
</evidence>
<name>A0A174KKJ0_PARDI</name>
<evidence type="ECO:0000256" key="3">
    <source>
        <dbReference type="ARBA" id="ARBA00023082"/>
    </source>
</evidence>
<evidence type="ECO:0000313" key="15">
    <source>
        <dbReference type="Proteomes" id="UP000501982"/>
    </source>
</evidence>
<dbReference type="PANTHER" id="PTHR43133">
    <property type="entry name" value="RNA POLYMERASE ECF-TYPE SIGMA FACTO"/>
    <property type="match status" value="1"/>
</dbReference>
<reference evidence="10 15" key="3">
    <citation type="submission" date="2020-04" db="EMBL/GenBank/DDBJ databases">
        <title>Complete Genomes and Methylome analysis of CBBP consortium that reverse antibiotic-induced susceptibility to vancomycin-resistant Enterococcus faecium infection.</title>
        <authorList>
            <person name="Fomenkov A."/>
            <person name="Zhang Z."/>
            <person name="Pamer E."/>
            <person name="Roberts R.J."/>
        </authorList>
    </citation>
    <scope>NUCLEOTIDE SEQUENCE [LARGE SCALE GENOMIC DNA]</scope>
    <source>
        <strain evidence="15">CBBP</strain>
        <strain evidence="10">CBBP-1</strain>
    </source>
</reference>
<dbReference type="RefSeq" id="WP_009016548.1">
    <property type="nucleotide sequence ID" value="NZ_AP019729.1"/>
</dbReference>
<evidence type="ECO:0000313" key="7">
    <source>
        <dbReference type="EMBL" id="CUM99013.1"/>
    </source>
</evidence>
<dbReference type="InterPro" id="IPR014284">
    <property type="entry name" value="RNA_pol_sigma-70_dom"/>
</dbReference>
<dbReference type="Proteomes" id="UP001211522">
    <property type="component" value="Unassembled WGS sequence"/>
</dbReference>
<dbReference type="Gene3D" id="1.10.1740.10">
    <property type="match status" value="1"/>
</dbReference>
<dbReference type="GeneID" id="93523352"/>
<evidence type="ECO:0000313" key="8">
    <source>
        <dbReference type="EMBL" id="MCB6519410.1"/>
    </source>
</evidence>
<dbReference type="EMBL" id="CP120353">
    <property type="protein sequence ID" value="WET63699.1"/>
    <property type="molecule type" value="Genomic_DNA"/>
</dbReference>
<reference evidence="7 13" key="1">
    <citation type="submission" date="2015-09" db="EMBL/GenBank/DDBJ databases">
        <authorList>
            <consortium name="Pathogen Informatics"/>
        </authorList>
    </citation>
    <scope>NUCLEOTIDE SEQUENCE [LARGE SCALE GENOMIC DNA]</scope>
    <source>
        <strain evidence="7 13">2789STDY5608872</strain>
    </source>
</reference>
<dbReference type="GO" id="GO:0006352">
    <property type="term" value="P:DNA-templated transcription initiation"/>
    <property type="evidence" value="ECO:0007669"/>
    <property type="project" value="InterPro"/>
</dbReference>
<dbReference type="PANTHER" id="PTHR43133:SF46">
    <property type="entry name" value="RNA POLYMERASE SIGMA-70 FACTOR ECF SUBFAMILY"/>
    <property type="match status" value="1"/>
</dbReference>
<gene>
    <name evidence="11" type="ORF">DW782_04665</name>
    <name evidence="7" type="ORF">ERS852429_01464</name>
    <name evidence="10" type="ORF">HHO38_18125</name>
    <name evidence="8" type="ORF">LI194_16600</name>
    <name evidence="12" type="ORF">P2T59_18640</name>
    <name evidence="9" type="ORF">PN612_20960</name>
</gene>
<feature type="domain" description="RNA polymerase sigma factor 70 region 4 type 2" evidence="6">
    <location>
        <begin position="114"/>
        <end position="163"/>
    </location>
</feature>
<dbReference type="Pfam" id="PF04542">
    <property type="entry name" value="Sigma70_r2"/>
    <property type="match status" value="1"/>
</dbReference>
<evidence type="ECO:0000256" key="1">
    <source>
        <dbReference type="ARBA" id="ARBA00010641"/>
    </source>
</evidence>
<dbReference type="InterPro" id="IPR013249">
    <property type="entry name" value="RNA_pol_sigma70_r4_t2"/>
</dbReference>
<evidence type="ECO:0000256" key="2">
    <source>
        <dbReference type="ARBA" id="ARBA00023015"/>
    </source>
</evidence>
<dbReference type="InterPro" id="IPR039425">
    <property type="entry name" value="RNA_pol_sigma-70-like"/>
</dbReference>
<keyword evidence="3" id="KW-0731">Sigma factor</keyword>
<evidence type="ECO:0000313" key="11">
    <source>
        <dbReference type="EMBL" id="RHD77424.1"/>
    </source>
</evidence>
<dbReference type="Proteomes" id="UP000095591">
    <property type="component" value="Unassembled WGS sequence"/>
</dbReference>
<dbReference type="InterPro" id="IPR013324">
    <property type="entry name" value="RNA_pol_sigma_r3/r4-like"/>
</dbReference>
<dbReference type="NCBIfam" id="TIGR02985">
    <property type="entry name" value="Sig70_bacteroi1"/>
    <property type="match status" value="1"/>
</dbReference>
<dbReference type="SUPFAM" id="SSF88659">
    <property type="entry name" value="Sigma3 and sigma4 domains of RNA polymerase sigma factors"/>
    <property type="match status" value="1"/>
</dbReference>
<evidence type="ECO:0000313" key="10">
    <source>
        <dbReference type="EMBL" id="QJE30082.1"/>
    </source>
</evidence>
<dbReference type="InterPro" id="IPR036388">
    <property type="entry name" value="WH-like_DNA-bd_sf"/>
</dbReference>
<evidence type="ECO:0000313" key="12">
    <source>
        <dbReference type="EMBL" id="WET63699.1"/>
    </source>
</evidence>
<keyword evidence="2" id="KW-0805">Transcription regulation</keyword>
<dbReference type="GO" id="GO:0016987">
    <property type="term" value="F:sigma factor activity"/>
    <property type="evidence" value="ECO:0007669"/>
    <property type="project" value="UniProtKB-KW"/>
</dbReference>
<dbReference type="GO" id="GO:0003677">
    <property type="term" value="F:DNA binding"/>
    <property type="evidence" value="ECO:0007669"/>
    <property type="project" value="InterPro"/>
</dbReference>
<dbReference type="SUPFAM" id="SSF88946">
    <property type="entry name" value="Sigma2 domain of RNA polymerase sigma factors"/>
    <property type="match status" value="1"/>
</dbReference>
<comment type="similarity">
    <text evidence="1">Belongs to the sigma-70 factor family. ECF subfamily.</text>
</comment>
<evidence type="ECO:0000313" key="14">
    <source>
        <dbReference type="Proteomes" id="UP000284660"/>
    </source>
</evidence>
<evidence type="ECO:0000313" key="13">
    <source>
        <dbReference type="Proteomes" id="UP000095591"/>
    </source>
</evidence>
<feature type="domain" description="RNA polymerase sigma-70 region 2" evidence="5">
    <location>
        <begin position="9"/>
        <end position="73"/>
    </location>
</feature>
<reference evidence="12" key="6">
    <citation type="submission" date="2023-03" db="EMBL/GenBank/DDBJ databases">
        <title>Parabacteroides distasonis, a bacteria resistant against UC.</title>
        <authorList>
            <person name="Dai W."/>
        </authorList>
    </citation>
    <scope>NUCLEOTIDE SEQUENCE</scope>
    <source>
        <strain evidence="12">F1-28</strain>
    </source>
</reference>
<evidence type="ECO:0000313" key="9">
    <source>
        <dbReference type="EMBL" id="MDB9140960.1"/>
    </source>
</evidence>
<dbReference type="EMBL" id="QSJN01000002">
    <property type="protein sequence ID" value="RHD77424.1"/>
    <property type="molecule type" value="Genomic_DNA"/>
</dbReference>
<dbReference type="EMBL" id="CP051672">
    <property type="protein sequence ID" value="QJE30082.1"/>
    <property type="molecule type" value="Genomic_DNA"/>
</dbReference>
<dbReference type="Proteomes" id="UP000501982">
    <property type="component" value="Chromosome"/>
</dbReference>
<dbReference type="EMBL" id="JAQMPX010000152">
    <property type="protein sequence ID" value="MDB9140960.1"/>
    <property type="molecule type" value="Genomic_DNA"/>
</dbReference>
<keyword evidence="4" id="KW-0804">Transcription</keyword>
<dbReference type="InterPro" id="IPR014327">
    <property type="entry name" value="RNA_pol_sigma70_bacteroid"/>
</dbReference>